<feature type="active site" evidence="13">
    <location>
        <position position="112"/>
    </location>
</feature>
<evidence type="ECO:0000256" key="13">
    <source>
        <dbReference type="HAMAP-Rule" id="MF_01815"/>
    </source>
</evidence>
<name>A0A1L6MXS0_9BACT</name>
<feature type="domain" description="Beta-ketoacyl-[acyl-carrier-protein] synthase III C-terminal" evidence="14">
    <location>
        <begin position="241"/>
        <end position="330"/>
    </location>
</feature>
<evidence type="ECO:0000256" key="11">
    <source>
        <dbReference type="ARBA" id="ARBA00023315"/>
    </source>
</evidence>
<comment type="domain">
    <text evidence="13">The last Arg residue of the ACP-binding site is essential for the weak association between ACP/AcpP and FabH.</text>
</comment>
<keyword evidence="17" id="KW-1185">Reference proteome</keyword>
<dbReference type="SUPFAM" id="SSF53901">
    <property type="entry name" value="Thiolase-like"/>
    <property type="match status" value="1"/>
</dbReference>
<keyword evidence="10 13" id="KW-0511">Multifunctional enzyme</keyword>
<keyword evidence="11 13" id="KW-0012">Acyltransferase</keyword>
<dbReference type="FunFam" id="3.40.47.10:FF:000004">
    <property type="entry name" value="3-oxoacyl-[acyl-carrier-protein] synthase 3"/>
    <property type="match status" value="1"/>
</dbReference>
<dbReference type="EC" id="2.3.1.180" evidence="3 13"/>
<dbReference type="UniPathway" id="UPA00094"/>
<dbReference type="CDD" id="cd00830">
    <property type="entry name" value="KAS_III"/>
    <property type="match status" value="1"/>
</dbReference>
<keyword evidence="7 13" id="KW-0276">Fatty acid metabolism</keyword>
<comment type="subcellular location">
    <subcellularLocation>
        <location evidence="13">Cytoplasm</location>
    </subcellularLocation>
</comment>
<comment type="pathway">
    <text evidence="1 13">Lipid metabolism; fatty acid biosynthesis.</text>
</comment>
<feature type="domain" description="Beta-ketoacyl-[acyl-carrier-protein] synthase III N-terminal" evidence="15">
    <location>
        <begin position="106"/>
        <end position="189"/>
    </location>
</feature>
<evidence type="ECO:0000259" key="15">
    <source>
        <dbReference type="Pfam" id="PF08545"/>
    </source>
</evidence>
<keyword evidence="8 13" id="KW-0443">Lipid metabolism</keyword>
<dbReference type="Pfam" id="PF08541">
    <property type="entry name" value="ACP_syn_III_C"/>
    <property type="match status" value="1"/>
</dbReference>
<dbReference type="STRING" id="1882918.BCY86_05885"/>
<dbReference type="InterPro" id="IPR013751">
    <property type="entry name" value="ACP_syn_III_N"/>
</dbReference>
<evidence type="ECO:0000256" key="4">
    <source>
        <dbReference type="ARBA" id="ARBA00022490"/>
    </source>
</evidence>
<comment type="subunit">
    <text evidence="13">Homodimer.</text>
</comment>
<dbReference type="GO" id="GO:0033818">
    <property type="term" value="F:beta-ketoacyl-acyl-carrier-protein synthase III activity"/>
    <property type="evidence" value="ECO:0007669"/>
    <property type="project" value="UniProtKB-UniRule"/>
</dbReference>
<evidence type="ECO:0000256" key="6">
    <source>
        <dbReference type="ARBA" id="ARBA00022679"/>
    </source>
</evidence>
<keyword evidence="9 13" id="KW-0275">Fatty acid biosynthesis</keyword>
<dbReference type="RefSeq" id="WP_075276931.1">
    <property type="nucleotide sequence ID" value="NZ_CP016908.1"/>
</dbReference>
<evidence type="ECO:0000313" key="17">
    <source>
        <dbReference type="Proteomes" id="UP000185544"/>
    </source>
</evidence>
<evidence type="ECO:0000256" key="2">
    <source>
        <dbReference type="ARBA" id="ARBA00008642"/>
    </source>
</evidence>
<feature type="region of interest" description="ACP-binding" evidence="13">
    <location>
        <begin position="258"/>
        <end position="262"/>
    </location>
</feature>
<dbReference type="KEGG" id="pabo:BCY86_05885"/>
<protein>
    <recommendedName>
        <fullName evidence="3 13">Beta-ketoacyl-[acyl-carrier-protein] synthase III</fullName>
        <shortName evidence="13">Beta-ketoacyl-ACP synthase III</shortName>
        <shortName evidence="13">KAS III</shortName>
        <ecNumber evidence="3 13">2.3.1.180</ecNumber>
    </recommendedName>
    <alternativeName>
        <fullName evidence="13">3-oxoacyl-[acyl-carrier-protein] synthase 3</fullName>
    </alternativeName>
    <alternativeName>
        <fullName evidence="13">3-oxoacyl-[acyl-carrier-protein] synthase III</fullName>
    </alternativeName>
</protein>
<dbReference type="InterPro" id="IPR016039">
    <property type="entry name" value="Thiolase-like"/>
</dbReference>
<comment type="similarity">
    <text evidence="2 13">Belongs to the thiolase-like superfamily. FabH family.</text>
</comment>
<dbReference type="HAMAP" id="MF_01815">
    <property type="entry name" value="FabH"/>
    <property type="match status" value="1"/>
</dbReference>
<dbReference type="AlphaFoldDB" id="A0A1L6MXS0"/>
<dbReference type="GO" id="GO:0005737">
    <property type="term" value="C:cytoplasm"/>
    <property type="evidence" value="ECO:0007669"/>
    <property type="project" value="UniProtKB-SubCell"/>
</dbReference>
<dbReference type="PANTHER" id="PTHR34069:SF2">
    <property type="entry name" value="BETA-KETOACYL-[ACYL-CARRIER-PROTEIN] SYNTHASE III"/>
    <property type="match status" value="1"/>
</dbReference>
<keyword evidence="5 13" id="KW-0444">Lipid biosynthesis</keyword>
<comment type="catalytic activity">
    <reaction evidence="12">
        <text>malonyl-[ACP] + acetyl-CoA + H(+) = 3-oxobutanoyl-[ACP] + CO2 + CoA</text>
        <dbReference type="Rhea" id="RHEA:12080"/>
        <dbReference type="Rhea" id="RHEA-COMP:9623"/>
        <dbReference type="Rhea" id="RHEA-COMP:9625"/>
        <dbReference type="ChEBI" id="CHEBI:15378"/>
        <dbReference type="ChEBI" id="CHEBI:16526"/>
        <dbReference type="ChEBI" id="CHEBI:57287"/>
        <dbReference type="ChEBI" id="CHEBI:57288"/>
        <dbReference type="ChEBI" id="CHEBI:78449"/>
        <dbReference type="ChEBI" id="CHEBI:78450"/>
        <dbReference type="EC" id="2.3.1.180"/>
    </reaction>
    <physiologicalReaction direction="left-to-right" evidence="12">
        <dbReference type="Rhea" id="RHEA:12081"/>
    </physiologicalReaction>
</comment>
<keyword evidence="4 13" id="KW-0963">Cytoplasm</keyword>
<evidence type="ECO:0000256" key="5">
    <source>
        <dbReference type="ARBA" id="ARBA00022516"/>
    </source>
</evidence>
<dbReference type="EMBL" id="CP016908">
    <property type="protein sequence ID" value="APS00266.1"/>
    <property type="molecule type" value="Genomic_DNA"/>
</dbReference>
<proteinExistence type="inferred from homology"/>
<evidence type="ECO:0000259" key="14">
    <source>
        <dbReference type="Pfam" id="PF08541"/>
    </source>
</evidence>
<evidence type="ECO:0000256" key="12">
    <source>
        <dbReference type="ARBA" id="ARBA00051096"/>
    </source>
</evidence>
<sequence length="330" mass="35519">MRSRVVGTGHYLPPKILTNAHLEKTLDTTDAWITERTGIKQRHIAEQSMTTSEMASSAAKSALAAAGLQATDLDMIIVGTVTPDYPMPATAVFVQQQIGAKFCPAFDISAACAGFIFGLSIADQFIRSGAMKYILVIGVELLSKVVNWQDRSTCVLFGDGAGAVILGAHAHQEEKYPTGILSHHMSTDGSLASLLMIPAGGTAFPITEQHLNEQKHKVFMQGQDIFKVAIKNLHSATLKVIEKAGISLSDVDWICAHQANIRILNLLLSRLSLPAHKVLMNIDRVGNTSSASIPILLDENLRNETIKKGDLVLMCGLGAGISWGSILLRI</sequence>
<dbReference type="GO" id="GO:0006633">
    <property type="term" value="P:fatty acid biosynthetic process"/>
    <property type="evidence" value="ECO:0007669"/>
    <property type="project" value="UniProtKB-UniRule"/>
</dbReference>
<feature type="active site" evidence="13">
    <location>
        <position position="287"/>
    </location>
</feature>
<evidence type="ECO:0000313" key="16">
    <source>
        <dbReference type="EMBL" id="APS00266.1"/>
    </source>
</evidence>
<gene>
    <name evidence="13" type="primary">fabH</name>
    <name evidence="16" type="ORF">BCY86_05885</name>
</gene>
<dbReference type="InterPro" id="IPR004655">
    <property type="entry name" value="FabH"/>
</dbReference>
<evidence type="ECO:0000256" key="10">
    <source>
        <dbReference type="ARBA" id="ARBA00023268"/>
    </source>
</evidence>
<evidence type="ECO:0000256" key="3">
    <source>
        <dbReference type="ARBA" id="ARBA00012333"/>
    </source>
</evidence>
<accession>A0A1L6MXS0</accession>
<dbReference type="NCBIfam" id="NF006829">
    <property type="entry name" value="PRK09352.1"/>
    <property type="match status" value="1"/>
</dbReference>
<dbReference type="NCBIfam" id="TIGR00747">
    <property type="entry name" value="fabH"/>
    <property type="match status" value="1"/>
</dbReference>
<comment type="function">
    <text evidence="13">Catalyzes the condensation reaction of fatty acid synthesis by the addition to an acyl acceptor of two carbons from malonyl-ACP. Catalyzes the first condensation reaction which initiates fatty acid synthesis and may therefore play a role in governing the total rate of fatty acid production. Possesses both acetoacetyl-ACP synthase and acetyl transacylase activities. Its substrate specificity determines the biosynthesis of branched-chain and/or straight-chain of fatty acids.</text>
</comment>
<dbReference type="PANTHER" id="PTHR34069">
    <property type="entry name" value="3-OXOACYL-[ACYL-CARRIER-PROTEIN] SYNTHASE 3"/>
    <property type="match status" value="1"/>
</dbReference>
<evidence type="ECO:0000256" key="9">
    <source>
        <dbReference type="ARBA" id="ARBA00023160"/>
    </source>
</evidence>
<dbReference type="Gene3D" id="3.40.47.10">
    <property type="match status" value="1"/>
</dbReference>
<reference evidence="16 17" key="1">
    <citation type="submission" date="2016-08" db="EMBL/GenBank/DDBJ databases">
        <title>Identification and validation of antigenic proteins from Pajaroellobacter abortibovis using de-novo genome sequence assembly and reverse vaccinology.</title>
        <authorList>
            <person name="Welly B.T."/>
            <person name="Miller M.R."/>
            <person name="Stott J.L."/>
            <person name="Blanchard M.T."/>
            <person name="Islas-Trejo A.D."/>
            <person name="O'Rourke S.M."/>
            <person name="Young A.E."/>
            <person name="Medrano J.F."/>
            <person name="Van Eenennaam A.L."/>
        </authorList>
    </citation>
    <scope>NUCLEOTIDE SEQUENCE [LARGE SCALE GENOMIC DNA]</scope>
    <source>
        <strain evidence="16 17">BTF92-0548A/99-0131</strain>
    </source>
</reference>
<dbReference type="Proteomes" id="UP000185544">
    <property type="component" value="Chromosome"/>
</dbReference>
<evidence type="ECO:0000256" key="1">
    <source>
        <dbReference type="ARBA" id="ARBA00005194"/>
    </source>
</evidence>
<dbReference type="GO" id="GO:0044550">
    <property type="term" value="P:secondary metabolite biosynthetic process"/>
    <property type="evidence" value="ECO:0007669"/>
    <property type="project" value="TreeGrafter"/>
</dbReference>
<evidence type="ECO:0000256" key="7">
    <source>
        <dbReference type="ARBA" id="ARBA00022832"/>
    </source>
</evidence>
<organism evidence="16 17">
    <name type="scientific">Pajaroellobacter abortibovis</name>
    <dbReference type="NCBI Taxonomy" id="1882918"/>
    <lineage>
        <taxon>Bacteria</taxon>
        <taxon>Pseudomonadati</taxon>
        <taxon>Myxococcota</taxon>
        <taxon>Polyangia</taxon>
        <taxon>Polyangiales</taxon>
        <taxon>Polyangiaceae</taxon>
    </lineage>
</organism>
<dbReference type="InterPro" id="IPR013747">
    <property type="entry name" value="ACP_syn_III_C"/>
</dbReference>
<keyword evidence="6 13" id="KW-0808">Transferase</keyword>
<feature type="active site" evidence="13">
    <location>
        <position position="257"/>
    </location>
</feature>
<dbReference type="Pfam" id="PF08545">
    <property type="entry name" value="ACP_syn_III"/>
    <property type="match status" value="1"/>
</dbReference>
<evidence type="ECO:0000256" key="8">
    <source>
        <dbReference type="ARBA" id="ARBA00023098"/>
    </source>
</evidence>
<dbReference type="GO" id="GO:0004315">
    <property type="term" value="F:3-oxoacyl-[acyl-carrier-protein] synthase activity"/>
    <property type="evidence" value="ECO:0007669"/>
    <property type="project" value="InterPro"/>
</dbReference>